<keyword evidence="9" id="KW-1185">Reference proteome</keyword>
<dbReference type="FunFam" id="1.10.3210.10:FF:000001">
    <property type="entry name" value="GTP pyrophosphokinase RelA"/>
    <property type="match status" value="1"/>
</dbReference>
<reference evidence="8 9" key="1">
    <citation type="submission" date="2017-11" db="EMBL/GenBank/DDBJ databases">
        <title>Genome sequence of Entomoplasma somnilux PYAN-1 (ATCC 49194).</title>
        <authorList>
            <person name="Lo W.-S."/>
            <person name="Gasparich G.E."/>
            <person name="Kuo C.-H."/>
        </authorList>
    </citation>
    <scope>NUCLEOTIDE SEQUENCE [LARGE SCALE GENOMIC DNA]</scope>
    <source>
        <strain evidence="8 9">PYAN-1</strain>
    </source>
</reference>
<feature type="domain" description="TGS" evidence="7">
    <location>
        <begin position="420"/>
        <end position="481"/>
    </location>
</feature>
<dbReference type="InterPro" id="IPR012675">
    <property type="entry name" value="Beta-grasp_dom_sf"/>
</dbReference>
<dbReference type="AlphaFoldDB" id="A0A2K8NY79"/>
<dbReference type="Proteomes" id="UP000232230">
    <property type="component" value="Chromosome"/>
</dbReference>
<evidence type="ECO:0000256" key="4">
    <source>
        <dbReference type="RuleBase" id="RU003847"/>
    </source>
</evidence>
<sequence length="769" mass="87929">MILNRKKEITSRKLLNVVQIDDYAPLEKELKTYIYSKKELRSIYEAFEFAKNQHEGQLRKNNDPYICHPLSTAYYLAQLKLGPKTIIAGLLHDILEDTAITYAELKDVFGEEVANLVEAVTKVSYFAKENREQQKAEYLRKIYLSMAVDIRVIIIKLADRMHNMLTIKNLNEQKQQIIAKETLETYTAIAHRLGMKQVKSILEDLSFEVLNPEEYKKIEKLVETNSEKRISSINSIIKDIERFLRVEKHIKIIDIFGRPKTIYSIYRKMNQIGKSFDEITDLLAIRIIVNSADDCYKVLGYLHQFYTPVTSRFKDYIATPKNNVYQSLHTTLADVKGEIFEVQIRTEKMDKVAETGAAAHWAYKEGESVDINKKQKEIDEQIDLFDRIISLDQESATISDDSTEKKEKIEDVLKEDIFTSSIYVMTPNKKVVTLPFGSTVLDFAYRIHTEVGEHTTGAKINGVYSPINTVLKSGQIVEVKTSSKQKPTHEWLKIVVTSNARNRIKKYLTSMINETNIKDRKDEIKVYVEKTKNAINSAINQKDLRWKRKTSAEILESLKKISFNSEDDFLYAVYKGEYSIEKAIDLIYIDHDFSKDDAAREAIKSEKIQILDFKNDVLVDGIANLKTQLSSCCAPIPYESIVGYVSKGNGIKVHLSECINVSGDLAQRLVVVNWNPNVAETHDYQTTIKYYATDRPNLLYDVTKVLIGLKASTISANVKADQKSLLATGTMKIKVRNSDQLSMIISALKSVPAVVDVVRDIKKENKKND</sequence>
<dbReference type="Pfam" id="PF13328">
    <property type="entry name" value="HD_4"/>
    <property type="match status" value="1"/>
</dbReference>
<gene>
    <name evidence="8" type="primary">relA</name>
    <name evidence="8" type="ORF">ESOMN_v1c03980</name>
</gene>
<dbReference type="Gene3D" id="3.30.70.260">
    <property type="match status" value="1"/>
</dbReference>
<dbReference type="PROSITE" id="PS51831">
    <property type="entry name" value="HD"/>
    <property type="match status" value="1"/>
</dbReference>
<keyword evidence="8" id="KW-0808">Transferase</keyword>
<keyword evidence="8" id="KW-0418">Kinase</keyword>
<feature type="domain" description="HD" evidence="6">
    <location>
        <begin position="65"/>
        <end position="164"/>
    </location>
</feature>
<dbReference type="PANTHER" id="PTHR21262">
    <property type="entry name" value="GUANOSINE-3',5'-BIS DIPHOSPHATE 3'-PYROPHOSPHOHYDROLASE"/>
    <property type="match status" value="1"/>
</dbReference>
<dbReference type="Pfam" id="PF02824">
    <property type="entry name" value="TGS"/>
    <property type="match status" value="1"/>
</dbReference>
<protein>
    <recommendedName>
        <fullName evidence="2">Penta-phosphate guanosine-3'-pyrophosphohydrolase</fullName>
    </recommendedName>
</protein>
<dbReference type="InterPro" id="IPR004095">
    <property type="entry name" value="TGS"/>
</dbReference>
<dbReference type="Gene3D" id="3.10.20.30">
    <property type="match status" value="1"/>
</dbReference>
<dbReference type="PROSITE" id="PS51880">
    <property type="entry name" value="TGS"/>
    <property type="match status" value="1"/>
</dbReference>
<dbReference type="InterPro" id="IPR006674">
    <property type="entry name" value="HD_domain"/>
</dbReference>
<dbReference type="SMART" id="SM00471">
    <property type="entry name" value="HDc"/>
    <property type="match status" value="1"/>
</dbReference>
<dbReference type="InterPro" id="IPR007685">
    <property type="entry name" value="RelA_SpoT"/>
</dbReference>
<dbReference type="SUPFAM" id="SSF81271">
    <property type="entry name" value="TGS-like"/>
    <property type="match status" value="1"/>
</dbReference>
<dbReference type="CDD" id="cd04876">
    <property type="entry name" value="ACT_RelA-SpoT"/>
    <property type="match status" value="1"/>
</dbReference>
<proteinExistence type="inferred from homology"/>
<dbReference type="GO" id="GO:0016301">
    <property type="term" value="F:kinase activity"/>
    <property type="evidence" value="ECO:0007669"/>
    <property type="project" value="UniProtKB-KW"/>
</dbReference>
<dbReference type="SMART" id="SM00954">
    <property type="entry name" value="RelA_SpoT"/>
    <property type="match status" value="1"/>
</dbReference>
<dbReference type="FunFam" id="3.10.20.30:FF:000002">
    <property type="entry name" value="GTP pyrophosphokinase (RelA/SpoT)"/>
    <property type="match status" value="1"/>
</dbReference>
<dbReference type="Pfam" id="PF04607">
    <property type="entry name" value="RelA_SpoT"/>
    <property type="match status" value="1"/>
</dbReference>
<dbReference type="CDD" id="cd01668">
    <property type="entry name" value="TGS_RSH"/>
    <property type="match status" value="1"/>
</dbReference>
<dbReference type="InterPro" id="IPR033655">
    <property type="entry name" value="TGS_RelA/SpoT"/>
</dbReference>
<evidence type="ECO:0000256" key="2">
    <source>
        <dbReference type="ARBA" id="ARBA00041770"/>
    </source>
</evidence>
<name>A0A2K8NY79_9MOLU</name>
<evidence type="ECO:0000259" key="5">
    <source>
        <dbReference type="PROSITE" id="PS51671"/>
    </source>
</evidence>
<dbReference type="Pfam" id="PF13291">
    <property type="entry name" value="ACT_4"/>
    <property type="match status" value="1"/>
</dbReference>
<dbReference type="RefSeq" id="WP_024863303.1">
    <property type="nucleotide sequence ID" value="NZ_CP024965.1"/>
</dbReference>
<dbReference type="InterPro" id="IPR043519">
    <property type="entry name" value="NT_sf"/>
</dbReference>
<evidence type="ECO:0000256" key="3">
    <source>
        <dbReference type="ARBA" id="ARBA00056789"/>
    </source>
</evidence>
<evidence type="ECO:0000259" key="7">
    <source>
        <dbReference type="PROSITE" id="PS51880"/>
    </source>
</evidence>
<dbReference type="SUPFAM" id="SSF55021">
    <property type="entry name" value="ACT-like"/>
    <property type="match status" value="1"/>
</dbReference>
<evidence type="ECO:0000313" key="9">
    <source>
        <dbReference type="Proteomes" id="UP000232230"/>
    </source>
</evidence>
<evidence type="ECO:0000313" key="8">
    <source>
        <dbReference type="EMBL" id="ATZ18780.1"/>
    </source>
</evidence>
<feature type="domain" description="ACT" evidence="5">
    <location>
        <begin position="687"/>
        <end position="762"/>
    </location>
</feature>
<dbReference type="KEGG" id="esx:ESOMN_v1c03980"/>
<organism evidence="8 9">
    <name type="scientific">Williamsoniiplasma somnilux</name>
    <dbReference type="NCBI Taxonomy" id="215578"/>
    <lineage>
        <taxon>Bacteria</taxon>
        <taxon>Bacillati</taxon>
        <taxon>Mycoplasmatota</taxon>
        <taxon>Mollicutes</taxon>
        <taxon>Entomoplasmatales</taxon>
        <taxon>Williamsoniiplasma</taxon>
    </lineage>
</organism>
<dbReference type="InterPro" id="IPR004811">
    <property type="entry name" value="RelA/Spo_fam"/>
</dbReference>
<dbReference type="EMBL" id="CP024965">
    <property type="protein sequence ID" value="ATZ18780.1"/>
    <property type="molecule type" value="Genomic_DNA"/>
</dbReference>
<dbReference type="FunFam" id="3.30.460.10:FF:000001">
    <property type="entry name" value="GTP pyrophosphokinase RelA"/>
    <property type="match status" value="1"/>
</dbReference>
<dbReference type="SUPFAM" id="SSF81301">
    <property type="entry name" value="Nucleotidyltransferase"/>
    <property type="match status" value="1"/>
</dbReference>
<dbReference type="InterPro" id="IPR045865">
    <property type="entry name" value="ACT-like_dom_sf"/>
</dbReference>
<dbReference type="PROSITE" id="PS51671">
    <property type="entry name" value="ACT"/>
    <property type="match status" value="1"/>
</dbReference>
<dbReference type="CDD" id="cd00077">
    <property type="entry name" value="HDc"/>
    <property type="match status" value="1"/>
</dbReference>
<accession>A0A2K8NY79</accession>
<dbReference type="GO" id="GO:0015969">
    <property type="term" value="P:guanosine tetraphosphate metabolic process"/>
    <property type="evidence" value="ECO:0007669"/>
    <property type="project" value="InterPro"/>
</dbReference>
<comment type="function">
    <text evidence="3">In eubacteria ppGpp (guanosine 3'-diphosphate 5'-diphosphate) is a mediator of the stringent response that coordinates a variety of cellular activities in response to changes in nutritional abundance. This enzyme catalyzes the degradation of ppGpp into GDP. It may also be capable of catalyzing the synthesis of ppGpp.</text>
</comment>
<evidence type="ECO:0000259" key="6">
    <source>
        <dbReference type="PROSITE" id="PS51831"/>
    </source>
</evidence>
<dbReference type="NCBIfam" id="TIGR00691">
    <property type="entry name" value="spoT_relA"/>
    <property type="match status" value="1"/>
</dbReference>
<dbReference type="InterPro" id="IPR012676">
    <property type="entry name" value="TGS-like"/>
</dbReference>
<comment type="similarity">
    <text evidence="4">Belongs to the relA/spoT family.</text>
</comment>
<evidence type="ECO:0000256" key="1">
    <source>
        <dbReference type="ARBA" id="ARBA00025704"/>
    </source>
</evidence>
<dbReference type="PANTHER" id="PTHR21262:SF31">
    <property type="entry name" value="GTP PYROPHOSPHOKINASE"/>
    <property type="match status" value="1"/>
</dbReference>
<dbReference type="Gene3D" id="3.30.460.10">
    <property type="entry name" value="Beta Polymerase, domain 2"/>
    <property type="match status" value="1"/>
</dbReference>
<dbReference type="InterPro" id="IPR003607">
    <property type="entry name" value="HD/PDEase_dom"/>
</dbReference>
<dbReference type="InterPro" id="IPR002912">
    <property type="entry name" value="ACT_dom"/>
</dbReference>
<dbReference type="Gene3D" id="1.10.3210.10">
    <property type="entry name" value="Hypothetical protein af1432"/>
    <property type="match status" value="1"/>
</dbReference>
<dbReference type="CDD" id="cd05399">
    <property type="entry name" value="NT_Rel-Spo_like"/>
    <property type="match status" value="1"/>
</dbReference>
<dbReference type="GO" id="GO:0005886">
    <property type="term" value="C:plasma membrane"/>
    <property type="evidence" value="ECO:0007669"/>
    <property type="project" value="TreeGrafter"/>
</dbReference>
<dbReference type="SUPFAM" id="SSF109604">
    <property type="entry name" value="HD-domain/PDEase-like"/>
    <property type="match status" value="1"/>
</dbReference>
<comment type="pathway">
    <text evidence="1">Purine metabolism.</text>
</comment>